<proteinExistence type="predicted"/>
<evidence type="ECO:0008006" key="4">
    <source>
        <dbReference type="Google" id="ProtNLM"/>
    </source>
</evidence>
<organism evidence="2 3">
    <name type="scientific">Corallococcus soli</name>
    <dbReference type="NCBI Taxonomy" id="2710757"/>
    <lineage>
        <taxon>Bacteria</taxon>
        <taxon>Pseudomonadati</taxon>
        <taxon>Myxococcota</taxon>
        <taxon>Myxococcia</taxon>
        <taxon>Myxococcales</taxon>
        <taxon>Cystobacterineae</taxon>
        <taxon>Myxococcaceae</taxon>
        <taxon>Corallococcus</taxon>
    </lineage>
</organism>
<feature type="region of interest" description="Disordered" evidence="1">
    <location>
        <begin position="152"/>
        <end position="181"/>
    </location>
</feature>
<evidence type="ECO:0000313" key="3">
    <source>
        <dbReference type="Proteomes" id="UP001516472"/>
    </source>
</evidence>
<dbReference type="EMBL" id="JAAIYO010000006">
    <property type="protein sequence ID" value="MBE4750553.1"/>
    <property type="molecule type" value="Genomic_DNA"/>
</dbReference>
<reference evidence="2 3" key="1">
    <citation type="submission" date="2020-02" db="EMBL/GenBank/DDBJ databases">
        <authorList>
            <person name="Babadi Z.K."/>
            <person name="Risdian C."/>
            <person name="Ebrahimipour G.H."/>
            <person name="Wink J."/>
        </authorList>
    </citation>
    <scope>NUCLEOTIDE SEQUENCE [LARGE SCALE GENOMIC DNA]</scope>
    <source>
        <strain evidence="2 3">ZKHCc1 1396</strain>
    </source>
</reference>
<name>A0ABR9PRL6_9BACT</name>
<sequence length="181" mass="18224">MKRAGWGVVLGLSCALLGTACEPEGSEQEPQGTEAVEMRISLSGDACGVVSAQAHVWGNDFPPIGPVALYVGNGYIEGGVSNVPTGLDRRVGVTAYNAVGRAVYAGSASVNVYDGPVSPVQITLMRIPENCPGSSTGSIHIIGVLEGRTGSDGGSAYDAGPGPSYDAGPGPSFDAGYGPRP</sequence>
<dbReference type="RefSeq" id="WP_193350057.1">
    <property type="nucleotide sequence ID" value="NZ_CBCSIP010000211.1"/>
</dbReference>
<keyword evidence="3" id="KW-1185">Reference proteome</keyword>
<evidence type="ECO:0000256" key="1">
    <source>
        <dbReference type="SAM" id="MobiDB-lite"/>
    </source>
</evidence>
<protein>
    <recommendedName>
        <fullName evidence="4">Lipoprotein</fullName>
    </recommendedName>
</protein>
<comment type="caution">
    <text evidence="2">The sequence shown here is derived from an EMBL/GenBank/DDBJ whole genome shotgun (WGS) entry which is preliminary data.</text>
</comment>
<evidence type="ECO:0000313" key="2">
    <source>
        <dbReference type="EMBL" id="MBE4750553.1"/>
    </source>
</evidence>
<dbReference type="Proteomes" id="UP001516472">
    <property type="component" value="Unassembled WGS sequence"/>
</dbReference>
<gene>
    <name evidence="2" type="ORF">G4177_20505</name>
</gene>
<dbReference type="PROSITE" id="PS51257">
    <property type="entry name" value="PROKAR_LIPOPROTEIN"/>
    <property type="match status" value="1"/>
</dbReference>
<accession>A0ABR9PRL6</accession>